<dbReference type="SUPFAM" id="SSF47823">
    <property type="entry name" value="lambda integrase-like, N-terminal domain"/>
    <property type="match status" value="1"/>
</dbReference>
<dbReference type="Gene3D" id="1.10.150.130">
    <property type="match status" value="1"/>
</dbReference>
<dbReference type="Pfam" id="PF00589">
    <property type="entry name" value="Phage_integrase"/>
    <property type="match status" value="1"/>
</dbReference>
<dbReference type="SUPFAM" id="SSF56349">
    <property type="entry name" value="DNA breaking-rejoining enzymes"/>
    <property type="match status" value="1"/>
</dbReference>
<proteinExistence type="predicted"/>
<feature type="domain" description="Tyr recombinase" evidence="3">
    <location>
        <begin position="104"/>
        <end position="310"/>
    </location>
</feature>
<keyword evidence="2" id="KW-0233">DNA recombination</keyword>
<sequence>MIPEFCLQSRSDNTRKKYRYAFDAWCRWCNSSPQNVKTLPASDFFVSLYMIHLSKTFHSAAKIYEAIYAISWAHNLAGFPDPCQSQLVKSVKDDALKMTSKPVVKKDPITPDILQNLVLRYGQAISNLYDWRISCMCLLAYSGFLRFSELVNIRRSHISFQNDHFALFIPRSKTDVMNKGSTIVIAKTDKCTCPFAMLQMYLKAANISDYDDHFIFRSLSFCKRSSSYKLRGSRPLSYTRAREILLSALSELGLDKSRFGLHSLRSGGATTAANSGVSDRLFKKHRRWVSENAKDGYVHENLVEKLSVSKKLVI</sequence>
<gene>
    <name evidence="4" type="ORF">FSP39_003157</name>
</gene>
<dbReference type="PROSITE" id="PS51898">
    <property type="entry name" value="TYR_RECOMBINASE"/>
    <property type="match status" value="1"/>
</dbReference>
<evidence type="ECO:0000259" key="3">
    <source>
        <dbReference type="PROSITE" id="PS51898"/>
    </source>
</evidence>
<dbReference type="EMBL" id="VSWD01000001">
    <property type="protein sequence ID" value="KAK3108204.1"/>
    <property type="molecule type" value="Genomic_DNA"/>
</dbReference>
<evidence type="ECO:0000256" key="1">
    <source>
        <dbReference type="ARBA" id="ARBA00023125"/>
    </source>
</evidence>
<dbReference type="InterPro" id="IPR010998">
    <property type="entry name" value="Integrase_recombinase_N"/>
</dbReference>
<evidence type="ECO:0000313" key="5">
    <source>
        <dbReference type="Proteomes" id="UP001186944"/>
    </source>
</evidence>
<keyword evidence="5" id="KW-1185">Reference proteome</keyword>
<dbReference type="GO" id="GO:0015074">
    <property type="term" value="P:DNA integration"/>
    <property type="evidence" value="ECO:0007669"/>
    <property type="project" value="InterPro"/>
</dbReference>
<dbReference type="Proteomes" id="UP001186944">
    <property type="component" value="Unassembled WGS sequence"/>
</dbReference>
<dbReference type="InterPro" id="IPR011010">
    <property type="entry name" value="DNA_brk_join_enz"/>
</dbReference>
<dbReference type="PANTHER" id="PTHR34605">
    <property type="entry name" value="PHAGE_INTEGRASE DOMAIN-CONTAINING PROTEIN"/>
    <property type="match status" value="1"/>
</dbReference>
<dbReference type="InterPro" id="IPR002104">
    <property type="entry name" value="Integrase_catalytic"/>
</dbReference>
<dbReference type="InterPro" id="IPR013762">
    <property type="entry name" value="Integrase-like_cat_sf"/>
</dbReference>
<dbReference type="InterPro" id="IPR052925">
    <property type="entry name" value="Phage_Integrase-like_Recomb"/>
</dbReference>
<dbReference type="PANTHER" id="PTHR34605:SF6">
    <property type="entry name" value="TYR RECOMBINASE DOMAIN-CONTAINING PROTEIN"/>
    <property type="match status" value="1"/>
</dbReference>
<evidence type="ECO:0000313" key="4">
    <source>
        <dbReference type="EMBL" id="KAK3108204.1"/>
    </source>
</evidence>
<reference evidence="4" key="1">
    <citation type="submission" date="2019-08" db="EMBL/GenBank/DDBJ databases">
        <title>The improved chromosome-level genome for the pearl oyster Pinctada fucata martensii using PacBio sequencing and Hi-C.</title>
        <authorList>
            <person name="Zheng Z."/>
        </authorList>
    </citation>
    <scope>NUCLEOTIDE SEQUENCE</scope>
    <source>
        <strain evidence="4">ZZ-2019</strain>
        <tissue evidence="4">Adductor muscle</tissue>
    </source>
</reference>
<organism evidence="4 5">
    <name type="scientific">Pinctada imbricata</name>
    <name type="common">Atlantic pearl-oyster</name>
    <name type="synonym">Pinctada martensii</name>
    <dbReference type="NCBI Taxonomy" id="66713"/>
    <lineage>
        <taxon>Eukaryota</taxon>
        <taxon>Metazoa</taxon>
        <taxon>Spiralia</taxon>
        <taxon>Lophotrochozoa</taxon>
        <taxon>Mollusca</taxon>
        <taxon>Bivalvia</taxon>
        <taxon>Autobranchia</taxon>
        <taxon>Pteriomorphia</taxon>
        <taxon>Pterioida</taxon>
        <taxon>Pterioidea</taxon>
        <taxon>Pteriidae</taxon>
        <taxon>Pinctada</taxon>
    </lineage>
</organism>
<evidence type="ECO:0000256" key="2">
    <source>
        <dbReference type="ARBA" id="ARBA00023172"/>
    </source>
</evidence>
<dbReference type="GO" id="GO:0003677">
    <property type="term" value="F:DNA binding"/>
    <property type="evidence" value="ECO:0007669"/>
    <property type="project" value="UniProtKB-KW"/>
</dbReference>
<dbReference type="GO" id="GO:0006310">
    <property type="term" value="P:DNA recombination"/>
    <property type="evidence" value="ECO:0007669"/>
    <property type="project" value="UniProtKB-KW"/>
</dbReference>
<dbReference type="Gene3D" id="1.10.443.10">
    <property type="entry name" value="Intergrase catalytic core"/>
    <property type="match status" value="1"/>
</dbReference>
<protein>
    <recommendedName>
        <fullName evidence="3">Tyr recombinase domain-containing protein</fullName>
    </recommendedName>
</protein>
<accession>A0AA89C424</accession>
<name>A0AA89C424_PINIB</name>
<keyword evidence="1" id="KW-0238">DNA-binding</keyword>
<dbReference type="AlphaFoldDB" id="A0AA89C424"/>
<comment type="caution">
    <text evidence="4">The sequence shown here is derived from an EMBL/GenBank/DDBJ whole genome shotgun (WGS) entry which is preliminary data.</text>
</comment>